<dbReference type="InterPro" id="IPR050101">
    <property type="entry name" value="CinA"/>
</dbReference>
<dbReference type="InterPro" id="IPR041424">
    <property type="entry name" value="CinA_KH"/>
</dbReference>
<dbReference type="CDD" id="cd00885">
    <property type="entry name" value="cinA"/>
    <property type="match status" value="1"/>
</dbReference>
<dbReference type="PANTHER" id="PTHR13939">
    <property type="entry name" value="NICOTINAMIDE-NUCLEOTIDE AMIDOHYDROLASE PNCC"/>
    <property type="match status" value="1"/>
</dbReference>
<dbReference type="EMBL" id="JARULN010000001">
    <property type="protein sequence ID" value="MDG5752647.1"/>
    <property type="molecule type" value="Genomic_DNA"/>
</dbReference>
<keyword evidence="4" id="KW-1185">Reference proteome</keyword>
<protein>
    <recommendedName>
        <fullName evidence="1">Putative competence-damage inducible protein</fullName>
    </recommendedName>
</protein>
<organism evidence="3 4">
    <name type="scientific">Ectobacillus antri</name>
    <dbReference type="NCBI Taxonomy" id="2486280"/>
    <lineage>
        <taxon>Bacteria</taxon>
        <taxon>Bacillati</taxon>
        <taxon>Bacillota</taxon>
        <taxon>Bacilli</taxon>
        <taxon>Bacillales</taxon>
        <taxon>Bacillaceae</taxon>
        <taxon>Ectobacillus</taxon>
    </lineage>
</organism>
<dbReference type="Pfam" id="PF02464">
    <property type="entry name" value="CinA"/>
    <property type="match status" value="1"/>
</dbReference>
<dbReference type="SUPFAM" id="SSF53218">
    <property type="entry name" value="Molybdenum cofactor biosynthesis proteins"/>
    <property type="match status" value="1"/>
</dbReference>
<dbReference type="InterPro" id="IPR036653">
    <property type="entry name" value="CinA-like_C"/>
</dbReference>
<dbReference type="NCBIfam" id="TIGR00177">
    <property type="entry name" value="molyb_syn"/>
    <property type="match status" value="1"/>
</dbReference>
<evidence type="ECO:0000259" key="2">
    <source>
        <dbReference type="SMART" id="SM00852"/>
    </source>
</evidence>
<proteinExistence type="inferred from homology"/>
<dbReference type="Pfam" id="PF00994">
    <property type="entry name" value="MoCF_biosynth"/>
    <property type="match status" value="1"/>
</dbReference>
<reference evidence="3 4" key="1">
    <citation type="submission" date="2023-04" db="EMBL/GenBank/DDBJ databases">
        <title>Ectobacillus antri isolated from activated sludge.</title>
        <authorList>
            <person name="Yan P."/>
            <person name="Liu X."/>
        </authorList>
    </citation>
    <scope>NUCLEOTIDE SEQUENCE [LARGE SCALE GENOMIC DNA]</scope>
    <source>
        <strain evidence="3 4">C18H</strain>
    </source>
</reference>
<dbReference type="RefSeq" id="WP_278017906.1">
    <property type="nucleotide sequence ID" value="NZ_JARRRY010000001.1"/>
</dbReference>
<evidence type="ECO:0000313" key="3">
    <source>
        <dbReference type="EMBL" id="MDG5752647.1"/>
    </source>
</evidence>
<dbReference type="Gene3D" id="3.40.980.10">
    <property type="entry name" value="MoaB/Mog-like domain"/>
    <property type="match status" value="1"/>
</dbReference>
<dbReference type="Gene3D" id="3.30.70.2860">
    <property type="match status" value="1"/>
</dbReference>
<accession>A0ABT6H117</accession>
<comment type="similarity">
    <text evidence="1">Belongs to the CinA family.</text>
</comment>
<dbReference type="InterPro" id="IPR008136">
    <property type="entry name" value="CinA_C"/>
</dbReference>
<dbReference type="HAMAP" id="MF_00226_B">
    <property type="entry name" value="CinA_B"/>
    <property type="match status" value="1"/>
</dbReference>
<evidence type="ECO:0000313" key="4">
    <source>
        <dbReference type="Proteomes" id="UP001218246"/>
    </source>
</evidence>
<name>A0ABT6H117_9BACI</name>
<dbReference type="PANTHER" id="PTHR13939:SF0">
    <property type="entry name" value="NMN AMIDOHYDROLASE-LIKE PROTEIN YFAY"/>
    <property type="match status" value="1"/>
</dbReference>
<dbReference type="NCBIfam" id="NF001813">
    <property type="entry name" value="PRK00549.1"/>
    <property type="match status" value="1"/>
</dbReference>
<evidence type="ECO:0000256" key="1">
    <source>
        <dbReference type="HAMAP-Rule" id="MF_00226"/>
    </source>
</evidence>
<dbReference type="Gene3D" id="3.90.950.20">
    <property type="entry name" value="CinA-like"/>
    <property type="match status" value="1"/>
</dbReference>
<dbReference type="InterPro" id="IPR008135">
    <property type="entry name" value="Competence-induced_CinA"/>
</dbReference>
<feature type="domain" description="MoaB/Mog" evidence="2">
    <location>
        <begin position="4"/>
        <end position="170"/>
    </location>
</feature>
<dbReference type="SUPFAM" id="SSF142433">
    <property type="entry name" value="CinA-like"/>
    <property type="match status" value="1"/>
</dbReference>
<dbReference type="NCBIfam" id="TIGR00199">
    <property type="entry name" value="PncC_domain"/>
    <property type="match status" value="1"/>
</dbReference>
<comment type="caution">
    <text evidence="3">The sequence shown here is derived from an EMBL/GenBank/DDBJ whole genome shotgun (WGS) entry which is preliminary data.</text>
</comment>
<sequence>MNAEIIAVGTELLLGQILNTNAKFLSQKLASIGVNVYFQTVVGDNAERLSSAIAVAQQRADVLIFTGGLGPTKDDLTKETIANAAGVKLVYDEPAMDAIAAYFTKTGRAFTENNKKQALVLEGAVVFPNDFGMAPGMALAAGGKLYVLLPGPPKEMIPMYERYVEPYLIQLGSTGNLYSRVLRFFGIGESQLEDVLQDIIDAQTNPTIAPLAAEGEVTLRLTAKATTEIEAHELLNKTEQQILERVGSFFYGYDNESLHTKVIDLLHAKGYTLSCAESLTGGMFAAKITDVPGVSSCFKGGVQCYDRSVKEKLLGIPADMQVVSSQCAGLLATNVLTLLQSDVGISFTGVAGPEPLENQAPGTVHIGVAIKGKHTETFSLKLGGNRILVRERAVKYGLYYLLKRLEEC</sequence>
<dbReference type="Proteomes" id="UP001218246">
    <property type="component" value="Unassembled WGS sequence"/>
</dbReference>
<dbReference type="InterPro" id="IPR001453">
    <property type="entry name" value="MoaB/Mog_dom"/>
</dbReference>
<dbReference type="Pfam" id="PF18146">
    <property type="entry name" value="CinA_KH"/>
    <property type="match status" value="1"/>
</dbReference>
<gene>
    <name evidence="1" type="primary">cinA</name>
    <name evidence="3" type="ORF">P6P90_01350</name>
</gene>
<dbReference type="NCBIfam" id="TIGR00200">
    <property type="entry name" value="cinA_nterm"/>
    <property type="match status" value="1"/>
</dbReference>
<dbReference type="SMART" id="SM00852">
    <property type="entry name" value="MoCF_biosynth"/>
    <property type="match status" value="1"/>
</dbReference>
<dbReference type="InterPro" id="IPR036425">
    <property type="entry name" value="MoaB/Mog-like_dom_sf"/>
</dbReference>
<dbReference type="PIRSF" id="PIRSF006728">
    <property type="entry name" value="CinA"/>
    <property type="match status" value="1"/>
</dbReference>